<evidence type="ECO:0000313" key="1">
    <source>
        <dbReference type="EMBL" id="KAF6757779.1"/>
    </source>
</evidence>
<comment type="caution">
    <text evidence="1">The sequence shown here is derived from an EMBL/GenBank/DDBJ whole genome shotgun (WGS) entry which is preliminary data.</text>
</comment>
<proteinExistence type="predicted"/>
<protein>
    <recommendedName>
        <fullName evidence="3">F-box domain-containing protein</fullName>
    </recommendedName>
</protein>
<accession>A0A8H6I341</accession>
<evidence type="ECO:0000313" key="2">
    <source>
        <dbReference type="Proteomes" id="UP000521943"/>
    </source>
</evidence>
<keyword evidence="2" id="KW-1185">Reference proteome</keyword>
<dbReference type="OrthoDB" id="2828833at2759"/>
<gene>
    <name evidence="1" type="ORF">DFP72DRAFT_890638</name>
</gene>
<dbReference type="AlphaFoldDB" id="A0A8H6I341"/>
<organism evidence="1 2">
    <name type="scientific">Ephemerocybe angulata</name>
    <dbReference type="NCBI Taxonomy" id="980116"/>
    <lineage>
        <taxon>Eukaryota</taxon>
        <taxon>Fungi</taxon>
        <taxon>Dikarya</taxon>
        <taxon>Basidiomycota</taxon>
        <taxon>Agaricomycotina</taxon>
        <taxon>Agaricomycetes</taxon>
        <taxon>Agaricomycetidae</taxon>
        <taxon>Agaricales</taxon>
        <taxon>Agaricineae</taxon>
        <taxon>Psathyrellaceae</taxon>
        <taxon>Ephemerocybe</taxon>
    </lineage>
</organism>
<reference evidence="1 2" key="1">
    <citation type="submission" date="2020-07" db="EMBL/GenBank/DDBJ databases">
        <title>Comparative genomics of pyrophilous fungi reveals a link between fire events and developmental genes.</title>
        <authorList>
            <consortium name="DOE Joint Genome Institute"/>
            <person name="Steindorff A.S."/>
            <person name="Carver A."/>
            <person name="Calhoun S."/>
            <person name="Stillman K."/>
            <person name="Liu H."/>
            <person name="Lipzen A."/>
            <person name="Pangilinan J."/>
            <person name="Labutti K."/>
            <person name="Bruns T.D."/>
            <person name="Grigoriev I.V."/>
        </authorList>
    </citation>
    <scope>NUCLEOTIDE SEQUENCE [LARGE SCALE GENOMIC DNA]</scope>
    <source>
        <strain evidence="1 2">CBS 144469</strain>
    </source>
</reference>
<evidence type="ECO:0008006" key="3">
    <source>
        <dbReference type="Google" id="ProtNLM"/>
    </source>
</evidence>
<dbReference type="Proteomes" id="UP000521943">
    <property type="component" value="Unassembled WGS sequence"/>
</dbReference>
<sequence>MQPHLPPELLDLIMDEAEDSPPTLHSLSLVSKQCAFQARRHIFKHVDLGFEYGDIGRVQMEWLRIIRRSMERLRNLRKLFWKNETLASCVKSINIRVKLYDEEAVFIENLPPVLQRLTSLSSVQITGFRGYCLHWERIPKRVADAIAECLLQPGIYEVAVKGLWDAPSQLIFSSPSLKRLHLECMRGNLEQTQEHLPLPPSCTPLTELVAVTSDTFIQTPAHASPRLFSHLKTFQMDLRASPESWTTCTEILRACRGTVERIVLCLRTDHETIVYEFKEDIPLLPQVKHLGIGVFSYSWGEVGESLYLGSPLFVRHMRMTLSKYGSNNLEVLESLSMQINIITATCKVANDHSLSILPDTEEWSFLDEYLSGLANNRLQVKLEFVIHRDLEAYESELELWDTHETEAAIDQLSKEASAKLARTGQTGRLLVAVSIKFPV</sequence>
<dbReference type="EMBL" id="JACGCI010000021">
    <property type="protein sequence ID" value="KAF6757779.1"/>
    <property type="molecule type" value="Genomic_DNA"/>
</dbReference>
<name>A0A8H6I341_9AGAR</name>